<keyword evidence="3" id="KW-1185">Reference proteome</keyword>
<feature type="compositionally biased region" description="Low complexity" evidence="1">
    <location>
        <begin position="1"/>
        <end position="19"/>
    </location>
</feature>
<dbReference type="OrthoDB" id="2496957at2759"/>
<evidence type="ECO:0000256" key="1">
    <source>
        <dbReference type="SAM" id="MobiDB-lite"/>
    </source>
</evidence>
<evidence type="ECO:0000313" key="3">
    <source>
        <dbReference type="Proteomes" id="UP000765509"/>
    </source>
</evidence>
<sequence>MQTSFLSSASESPSPISQPQIKPNFKREKQQTNQSILRSHKSPHREIVLTLPKFKFRATRQPQPEKKIIPVNNFSFAPNVEEIVWIASVPLKIDWNKKREKWVDQLSETCSKLNFWSKIIGGTISKEDAFGIQLQLEDFGTRIWDLHARIIMFLGHVDIADGSRFEHEEENISSWLSKELRISDELTKEKPGGIREPHGRMNWNFFIDALYAPSSKERQKVWGISHGSKKQSPSTVWVVYEKQFYATKAAIQTLGSYFKSNNLKKWIQIFNEDERFIRDFLKDIRRSHTLNAVILDSKRKRLPVPASNVLPWEAEVTSLTTSATKLLTHYNSTPYKPACFSKKVFELSPNDSRTKRMCQPDDQSYDILRASIQGSRPVD</sequence>
<gene>
    <name evidence="2" type="ORF">O181_019436</name>
</gene>
<evidence type="ECO:0000313" key="2">
    <source>
        <dbReference type="EMBL" id="MBW0479721.1"/>
    </source>
</evidence>
<reference evidence="2" key="1">
    <citation type="submission" date="2021-03" db="EMBL/GenBank/DDBJ databases">
        <title>Draft genome sequence of rust myrtle Austropuccinia psidii MF-1, a brazilian biotype.</title>
        <authorList>
            <person name="Quecine M.C."/>
            <person name="Pachon D.M.R."/>
            <person name="Bonatelli M.L."/>
            <person name="Correr F.H."/>
            <person name="Franceschini L.M."/>
            <person name="Leite T.F."/>
            <person name="Margarido G.R.A."/>
            <person name="Almeida C.A."/>
            <person name="Ferrarezi J.A."/>
            <person name="Labate C.A."/>
        </authorList>
    </citation>
    <scope>NUCLEOTIDE SEQUENCE</scope>
    <source>
        <strain evidence="2">MF-1</strain>
    </source>
</reference>
<accession>A0A9Q3CBJ4</accession>
<dbReference type="AlphaFoldDB" id="A0A9Q3CBJ4"/>
<comment type="caution">
    <text evidence="2">The sequence shown here is derived from an EMBL/GenBank/DDBJ whole genome shotgun (WGS) entry which is preliminary data.</text>
</comment>
<organism evidence="2 3">
    <name type="scientific">Austropuccinia psidii MF-1</name>
    <dbReference type="NCBI Taxonomy" id="1389203"/>
    <lineage>
        <taxon>Eukaryota</taxon>
        <taxon>Fungi</taxon>
        <taxon>Dikarya</taxon>
        <taxon>Basidiomycota</taxon>
        <taxon>Pucciniomycotina</taxon>
        <taxon>Pucciniomycetes</taxon>
        <taxon>Pucciniales</taxon>
        <taxon>Sphaerophragmiaceae</taxon>
        <taxon>Austropuccinia</taxon>
    </lineage>
</organism>
<dbReference type="EMBL" id="AVOT02005693">
    <property type="protein sequence ID" value="MBW0479721.1"/>
    <property type="molecule type" value="Genomic_DNA"/>
</dbReference>
<protein>
    <submittedName>
        <fullName evidence="2">Uncharacterized protein</fullName>
    </submittedName>
</protein>
<dbReference type="Proteomes" id="UP000765509">
    <property type="component" value="Unassembled WGS sequence"/>
</dbReference>
<name>A0A9Q3CBJ4_9BASI</name>
<proteinExistence type="predicted"/>
<feature type="region of interest" description="Disordered" evidence="1">
    <location>
        <begin position="1"/>
        <end position="41"/>
    </location>
</feature>